<accession>A0ABW8WNV8</accession>
<comment type="similarity">
    <text evidence="1">Belongs to the prephenate/arogenate dehydrogenase family.</text>
</comment>
<dbReference type="EC" id="1.3.1.12" evidence="5"/>
<dbReference type="PANTHER" id="PTHR21363:SF0">
    <property type="entry name" value="PREPHENATE DEHYDROGENASE [NADP(+)]"/>
    <property type="match status" value="1"/>
</dbReference>
<dbReference type="InterPro" id="IPR036291">
    <property type="entry name" value="NAD(P)-bd_dom_sf"/>
</dbReference>
<dbReference type="InterPro" id="IPR008927">
    <property type="entry name" value="6-PGluconate_DH-like_C_sf"/>
</dbReference>
<dbReference type="InterPro" id="IPR003099">
    <property type="entry name" value="Prephen_DH"/>
</dbReference>
<dbReference type="Pfam" id="PF20463">
    <property type="entry name" value="PDH_C"/>
    <property type="match status" value="1"/>
</dbReference>
<feature type="compositionally biased region" description="Polar residues" evidence="3">
    <location>
        <begin position="331"/>
        <end position="344"/>
    </location>
</feature>
<gene>
    <name evidence="5" type="primary">tyrA</name>
    <name evidence="5" type="ORF">AB0759_19190</name>
</gene>
<dbReference type="Gene3D" id="1.10.3660.10">
    <property type="entry name" value="6-phosphogluconate dehydrogenase C-terminal like domain"/>
    <property type="match status" value="1"/>
</dbReference>
<evidence type="ECO:0000256" key="2">
    <source>
        <dbReference type="ARBA" id="ARBA00023002"/>
    </source>
</evidence>
<comment type="caution">
    <text evidence="5">The sequence shown here is derived from an EMBL/GenBank/DDBJ whole genome shotgun (WGS) entry which is preliminary data.</text>
</comment>
<dbReference type="PANTHER" id="PTHR21363">
    <property type="entry name" value="PREPHENATE DEHYDROGENASE"/>
    <property type="match status" value="1"/>
</dbReference>
<dbReference type="GO" id="GO:0008977">
    <property type="term" value="F:prephenate dehydrogenase (NAD+) activity"/>
    <property type="evidence" value="ECO:0007669"/>
    <property type="project" value="UniProtKB-EC"/>
</dbReference>
<dbReference type="EC" id="5.4.99.5" evidence="5"/>
<proteinExistence type="inferred from homology"/>
<evidence type="ECO:0000256" key="3">
    <source>
        <dbReference type="SAM" id="MobiDB-lite"/>
    </source>
</evidence>
<evidence type="ECO:0000313" key="6">
    <source>
        <dbReference type="Proteomes" id="UP001628874"/>
    </source>
</evidence>
<dbReference type="Gene3D" id="3.40.50.720">
    <property type="entry name" value="NAD(P)-binding Rossmann-like Domain"/>
    <property type="match status" value="1"/>
</dbReference>
<evidence type="ECO:0000259" key="4">
    <source>
        <dbReference type="PROSITE" id="PS51176"/>
    </source>
</evidence>
<feature type="domain" description="Prephenate/arogenate dehydrogenase" evidence="4">
    <location>
        <begin position="79"/>
        <end position="342"/>
    </location>
</feature>
<dbReference type="InterPro" id="IPR046826">
    <property type="entry name" value="PDH_N"/>
</dbReference>
<dbReference type="EMBL" id="JBFQGM010000007">
    <property type="protein sequence ID" value="MFL9462736.1"/>
    <property type="molecule type" value="Genomic_DNA"/>
</dbReference>
<evidence type="ECO:0000313" key="5">
    <source>
        <dbReference type="EMBL" id="MFL9462736.1"/>
    </source>
</evidence>
<dbReference type="InterPro" id="IPR046825">
    <property type="entry name" value="PDH_C"/>
</dbReference>
<reference evidence="5 6" key="1">
    <citation type="submission" date="2024-07" db="EMBL/GenBank/DDBJ databases">
        <authorList>
            <person name="Tripathy S."/>
        </authorList>
    </citation>
    <scope>NUCLEOTIDE SEQUENCE [LARGE SCALE GENOMIC DNA]</scope>
    <source>
        <strain evidence="5 6">VB-61278_2</strain>
    </source>
</reference>
<sequence length="356" mass="39693">MIPEKLKQTDRNPRDLSRDLLSSSEISKIPVLEEQLAYAISLLAEAGIPESLWTNIVQSCYAKRSQNISSFSTNNVAPQKITIIGGRGRMGKFFTTQLAIAGHTVSILENEDWDRADELLGSANLVMVSVPIARTTEVIKRAAQYLAPTTALCDITSLKVEPVQAMLDHHSGPVMGLHPMFGPNVKSFVGQKVVACPARNEESFQWLLELVQDRGGEVIVSTPEEHDRMMVMIQATRHFSRFSVGVFLAQEKVDIERSLLMSSPSYRQEIDIIQRLFAQNPNLCVDIMLATPERCQAIARLADTYNRLAMLVARKDREGLIKEFETSQSFLAQETTSSPNQSNSSKKHQENTAFSI</sequence>
<name>A0ABW8WNV8_9CYAN</name>
<keyword evidence="6" id="KW-1185">Reference proteome</keyword>
<feature type="region of interest" description="Disordered" evidence="3">
    <location>
        <begin position="331"/>
        <end position="356"/>
    </location>
</feature>
<protein>
    <submittedName>
        <fullName evidence="5">Bifunctional chorismate mutase/prephenate dehydrogenase</fullName>
        <ecNumber evidence="5">1.3.1.12</ecNumber>
        <ecNumber evidence="5">5.4.99.5</ecNumber>
    </submittedName>
</protein>
<keyword evidence="2 5" id="KW-0560">Oxidoreductase</keyword>
<keyword evidence="5" id="KW-0413">Isomerase</keyword>
<dbReference type="PROSITE" id="PS51176">
    <property type="entry name" value="PDH_ADH"/>
    <property type="match status" value="1"/>
</dbReference>
<dbReference type="Pfam" id="PF02153">
    <property type="entry name" value="PDH_N"/>
    <property type="match status" value="1"/>
</dbReference>
<evidence type="ECO:0000256" key="1">
    <source>
        <dbReference type="ARBA" id="ARBA00007964"/>
    </source>
</evidence>
<dbReference type="InterPro" id="IPR050812">
    <property type="entry name" value="Preph/Arog_dehydrog"/>
</dbReference>
<dbReference type="Proteomes" id="UP001628874">
    <property type="component" value="Unassembled WGS sequence"/>
</dbReference>
<dbReference type="SUPFAM" id="SSF48179">
    <property type="entry name" value="6-phosphogluconate dehydrogenase C-terminal domain-like"/>
    <property type="match status" value="1"/>
</dbReference>
<dbReference type="RefSeq" id="WP_050045839.1">
    <property type="nucleotide sequence ID" value="NZ_JBFQGM010000007.1"/>
</dbReference>
<dbReference type="SUPFAM" id="SSF51735">
    <property type="entry name" value="NAD(P)-binding Rossmann-fold domains"/>
    <property type="match status" value="1"/>
</dbReference>
<organism evidence="5 6">
    <name type="scientific">Scytonema tolypothrichoides VB-61278_2</name>
    <dbReference type="NCBI Taxonomy" id="3232314"/>
    <lineage>
        <taxon>Bacteria</taxon>
        <taxon>Bacillati</taxon>
        <taxon>Cyanobacteriota</taxon>
        <taxon>Cyanophyceae</taxon>
        <taxon>Nostocales</taxon>
        <taxon>Scytonemataceae</taxon>
        <taxon>Scytonema</taxon>
    </lineage>
</organism>
<dbReference type="NCBIfam" id="NF008400">
    <property type="entry name" value="PRK11199.1"/>
    <property type="match status" value="1"/>
</dbReference>
<dbReference type="GO" id="GO:0004106">
    <property type="term" value="F:chorismate mutase activity"/>
    <property type="evidence" value="ECO:0007669"/>
    <property type="project" value="UniProtKB-EC"/>
</dbReference>